<keyword evidence="2" id="KW-0812">Transmembrane</keyword>
<name>A0ABD3XGC8_SINWO</name>
<accession>A0ABD3XGC8</accession>
<evidence type="ECO:0000313" key="3">
    <source>
        <dbReference type="EMBL" id="KAL3884790.1"/>
    </source>
</evidence>
<keyword evidence="4" id="KW-1185">Reference proteome</keyword>
<organism evidence="3 4">
    <name type="scientific">Sinanodonta woodiana</name>
    <name type="common">Chinese pond mussel</name>
    <name type="synonym">Anodonta woodiana</name>
    <dbReference type="NCBI Taxonomy" id="1069815"/>
    <lineage>
        <taxon>Eukaryota</taxon>
        <taxon>Metazoa</taxon>
        <taxon>Spiralia</taxon>
        <taxon>Lophotrochozoa</taxon>
        <taxon>Mollusca</taxon>
        <taxon>Bivalvia</taxon>
        <taxon>Autobranchia</taxon>
        <taxon>Heteroconchia</taxon>
        <taxon>Palaeoheterodonta</taxon>
        <taxon>Unionida</taxon>
        <taxon>Unionoidea</taxon>
        <taxon>Unionidae</taxon>
        <taxon>Unioninae</taxon>
        <taxon>Sinanodonta</taxon>
    </lineage>
</organism>
<sequence>MYNNSISSPRGTQSPDSSSHEVENAYSKPEIYNHGDNATVLFEKLQTDEIKRLEIVFSGFTKRLHVVHVIILGPHLNNDDYIKVNRHYIGRIKDINMNNDSLSFLLLNANFMDSGNYTVFEGSLVKGKRGILVTRRILTGHGSKPMIMPFVCNNTNTSSITIGHSYVIDYMNYIVYDVVHNNCTYTNVSQNYTDRIDSCVINDTNFNLVIRELTWQDKGYYTAWDDQGLLLDSIFVGIAGDENVYNFEEKLIWLLVSATVNVHLLVCLAVIAVQKLRLRKGRQTKEEITCSDPNENMFQATNAALQRDDDDERIYGEPRCHGMELNAYMEPNSQTVNVYQQLHPYGNQGNNMYRSVLSENII</sequence>
<proteinExistence type="predicted"/>
<gene>
    <name evidence="3" type="ORF">ACJMK2_024891</name>
</gene>
<feature type="region of interest" description="Disordered" evidence="1">
    <location>
        <begin position="1"/>
        <end position="24"/>
    </location>
</feature>
<keyword evidence="2" id="KW-0472">Membrane</keyword>
<feature type="compositionally biased region" description="Polar residues" evidence="1">
    <location>
        <begin position="1"/>
        <end position="17"/>
    </location>
</feature>
<dbReference type="EMBL" id="JBJQND010000002">
    <property type="protein sequence ID" value="KAL3884790.1"/>
    <property type="molecule type" value="Genomic_DNA"/>
</dbReference>
<keyword evidence="2" id="KW-1133">Transmembrane helix</keyword>
<evidence type="ECO:0000313" key="4">
    <source>
        <dbReference type="Proteomes" id="UP001634394"/>
    </source>
</evidence>
<comment type="caution">
    <text evidence="3">The sequence shown here is derived from an EMBL/GenBank/DDBJ whole genome shotgun (WGS) entry which is preliminary data.</text>
</comment>
<evidence type="ECO:0000256" key="1">
    <source>
        <dbReference type="SAM" id="MobiDB-lite"/>
    </source>
</evidence>
<protein>
    <submittedName>
        <fullName evidence="3">Uncharacterized protein</fullName>
    </submittedName>
</protein>
<evidence type="ECO:0000256" key="2">
    <source>
        <dbReference type="SAM" id="Phobius"/>
    </source>
</evidence>
<dbReference type="Proteomes" id="UP001634394">
    <property type="component" value="Unassembled WGS sequence"/>
</dbReference>
<dbReference type="AlphaFoldDB" id="A0ABD3XGC8"/>
<reference evidence="3 4" key="1">
    <citation type="submission" date="2024-11" db="EMBL/GenBank/DDBJ databases">
        <title>Chromosome-level genome assembly of the freshwater bivalve Anodonta woodiana.</title>
        <authorList>
            <person name="Chen X."/>
        </authorList>
    </citation>
    <scope>NUCLEOTIDE SEQUENCE [LARGE SCALE GENOMIC DNA]</scope>
    <source>
        <strain evidence="3">MN2024</strain>
        <tissue evidence="3">Gills</tissue>
    </source>
</reference>
<feature type="transmembrane region" description="Helical" evidence="2">
    <location>
        <begin position="251"/>
        <end position="273"/>
    </location>
</feature>